<evidence type="ECO:0000313" key="2">
    <source>
        <dbReference type="Proteomes" id="UP000280307"/>
    </source>
</evidence>
<dbReference type="Proteomes" id="UP000280307">
    <property type="component" value="Unassembled WGS sequence"/>
</dbReference>
<dbReference type="SUPFAM" id="SSF53474">
    <property type="entry name" value="alpha/beta-Hydrolases"/>
    <property type="match status" value="1"/>
</dbReference>
<accession>A0A426TRD0</accession>
<name>A0A426TRD0_9CHLR</name>
<dbReference type="AlphaFoldDB" id="A0A426TRD0"/>
<dbReference type="EMBL" id="RSAS01000891">
    <property type="protein sequence ID" value="RRR66006.1"/>
    <property type="molecule type" value="Genomic_DNA"/>
</dbReference>
<dbReference type="Gene3D" id="3.40.50.1820">
    <property type="entry name" value="alpha/beta hydrolase"/>
    <property type="match status" value="1"/>
</dbReference>
<reference evidence="1 2" key="1">
    <citation type="submission" date="2018-12" db="EMBL/GenBank/DDBJ databases">
        <title>Genome Sequence of Candidatus Viridilinea halotolerans isolated from saline sulfide-rich spring.</title>
        <authorList>
            <person name="Grouzdev D.S."/>
            <person name="Burganskaya E.I."/>
            <person name="Krutkina M.S."/>
            <person name="Sukhacheva M.V."/>
            <person name="Gorlenko V.M."/>
        </authorList>
    </citation>
    <scope>NUCLEOTIDE SEQUENCE [LARGE SCALE GENOMIC DNA]</scope>
    <source>
        <strain evidence="1">Chok-6</strain>
    </source>
</reference>
<comment type="caution">
    <text evidence="1">The sequence shown here is derived from an EMBL/GenBank/DDBJ whole genome shotgun (WGS) entry which is preliminary data.</text>
</comment>
<evidence type="ECO:0008006" key="3">
    <source>
        <dbReference type="Google" id="ProtNLM"/>
    </source>
</evidence>
<evidence type="ECO:0000313" key="1">
    <source>
        <dbReference type="EMBL" id="RRR66006.1"/>
    </source>
</evidence>
<proteinExistence type="predicted"/>
<protein>
    <recommendedName>
        <fullName evidence="3">Alpha/beta hydrolase</fullName>
    </recommendedName>
</protein>
<dbReference type="InterPro" id="IPR029058">
    <property type="entry name" value="AB_hydrolase_fold"/>
</dbReference>
<sequence length="409" mass="44075">MATILFVHGTGVRHGYDEDLTLIRAQLGGRLPAHTVAPCHWAAPEHGLRADLGKQGAALPAGRFGRGDEDDPDLEIVLWGNLYADATYELRLLALLPAQDEGEDVVTPGSYTDALERLQFRLARFSPSSELDALLASAGIQAVLLPAAKTMAAAPVLDQLVASGELDPELLANALARAVVAEAIAQAGAMPVRVASDSALRDGLIARLSLELLEVRASRGMKTWIKQSLGQALSHSATWYLRRDASVATHFAFPFSGDILRYQRDGVPIRDFIHATITAASAPVYILAHSLGGVICFDLLCTEDLSGHVAGLITAGSQAPLLYELDVLAGLPFGKPLPDYFPPWLNFFDQRDLLSFVGATLFPGRIEDVKVDNQQPFPNAHSAYWSNAQLWDSMGRWVALHPPPQAPAD</sequence>
<organism evidence="1 2">
    <name type="scientific">Candidatus Viridilinea halotolerans</name>
    <dbReference type="NCBI Taxonomy" id="2491704"/>
    <lineage>
        <taxon>Bacteria</taxon>
        <taxon>Bacillati</taxon>
        <taxon>Chloroflexota</taxon>
        <taxon>Chloroflexia</taxon>
        <taxon>Chloroflexales</taxon>
        <taxon>Chloroflexineae</taxon>
        <taxon>Oscillochloridaceae</taxon>
        <taxon>Candidatus Viridilinea</taxon>
    </lineage>
</organism>
<gene>
    <name evidence="1" type="ORF">EI684_21575</name>
</gene>